<evidence type="ECO:0000313" key="7">
    <source>
        <dbReference type="EnsemblMetazoa" id="XP_044313635.1"/>
    </source>
</evidence>
<dbReference type="Pfam" id="PF07645">
    <property type="entry name" value="EGF_CA"/>
    <property type="match status" value="1"/>
</dbReference>
<name>A0ABM5J486_DRORH</name>
<dbReference type="RefSeq" id="XP_044313635.1">
    <property type="nucleotide sequence ID" value="XM_044457700.1"/>
</dbReference>
<proteinExistence type="predicted"/>
<dbReference type="InterPro" id="IPR000742">
    <property type="entry name" value="EGF"/>
</dbReference>
<evidence type="ECO:0000313" key="8">
    <source>
        <dbReference type="Proteomes" id="UP001652680"/>
    </source>
</evidence>
<protein>
    <submittedName>
        <fullName evidence="7">Uncharacterized protein</fullName>
    </submittedName>
</protein>
<dbReference type="SUPFAM" id="SSF57196">
    <property type="entry name" value="EGF/Laminin"/>
    <property type="match status" value="2"/>
</dbReference>
<dbReference type="InterPro" id="IPR001881">
    <property type="entry name" value="EGF-like_Ca-bd_dom"/>
</dbReference>
<feature type="domain" description="EGF-like calcium-binding" evidence="5">
    <location>
        <begin position="231"/>
        <end position="272"/>
    </location>
</feature>
<keyword evidence="3" id="KW-1015">Disulfide bond</keyword>
<dbReference type="InterPro" id="IPR049883">
    <property type="entry name" value="NOTCH1_EGF-like"/>
</dbReference>
<dbReference type="InterPro" id="IPR018097">
    <property type="entry name" value="EGF_Ca-bd_CS"/>
</dbReference>
<dbReference type="Proteomes" id="UP001652680">
    <property type="component" value="Unassembled WGS sequence"/>
</dbReference>
<evidence type="ECO:0000256" key="2">
    <source>
        <dbReference type="ARBA" id="ARBA00022737"/>
    </source>
</evidence>
<dbReference type="Pfam" id="PF14670">
    <property type="entry name" value="FXa_inhibition"/>
    <property type="match status" value="1"/>
</dbReference>
<feature type="domain" description="EGF-like" evidence="6">
    <location>
        <begin position="234"/>
        <end position="272"/>
    </location>
</feature>
<dbReference type="EnsemblMetazoa" id="XM_044457700.1">
    <property type="protein sequence ID" value="XP_044313635.1"/>
    <property type="gene ID" value="LOC108037065"/>
</dbReference>
<accession>A0ABM5J486</accession>
<dbReference type="SMART" id="SM00181">
    <property type="entry name" value="EGF"/>
    <property type="match status" value="2"/>
</dbReference>
<dbReference type="GeneID" id="108037065"/>
<organism evidence="7 8">
    <name type="scientific">Drosophila rhopaloa</name>
    <name type="common">Fruit fly</name>
    <dbReference type="NCBI Taxonomy" id="1041015"/>
    <lineage>
        <taxon>Eukaryota</taxon>
        <taxon>Metazoa</taxon>
        <taxon>Ecdysozoa</taxon>
        <taxon>Arthropoda</taxon>
        <taxon>Hexapoda</taxon>
        <taxon>Insecta</taxon>
        <taxon>Pterygota</taxon>
        <taxon>Neoptera</taxon>
        <taxon>Endopterygota</taxon>
        <taxon>Diptera</taxon>
        <taxon>Brachycera</taxon>
        <taxon>Muscomorpha</taxon>
        <taxon>Ephydroidea</taxon>
        <taxon>Drosophilidae</taxon>
        <taxon>Drosophila</taxon>
        <taxon>Sophophora</taxon>
    </lineage>
</organism>
<evidence type="ECO:0000256" key="3">
    <source>
        <dbReference type="ARBA" id="ARBA00023157"/>
    </source>
</evidence>
<evidence type="ECO:0000256" key="4">
    <source>
        <dbReference type="SAM" id="MobiDB-lite"/>
    </source>
</evidence>
<dbReference type="InterPro" id="IPR045865">
    <property type="entry name" value="ACT-like_dom_sf"/>
</dbReference>
<dbReference type="InterPro" id="IPR050751">
    <property type="entry name" value="ECM_structural_protein"/>
</dbReference>
<feature type="region of interest" description="Disordered" evidence="4">
    <location>
        <begin position="361"/>
        <end position="384"/>
    </location>
</feature>
<feature type="domain" description="EGF-like" evidence="6">
    <location>
        <begin position="194"/>
        <end position="230"/>
    </location>
</feature>
<feature type="domain" description="EGF-like calcium-binding" evidence="5">
    <location>
        <begin position="273"/>
        <end position="328"/>
    </location>
</feature>
<keyword evidence="8" id="KW-1185">Reference proteome</keyword>
<keyword evidence="1" id="KW-0245">EGF-like domain</keyword>
<sequence>MDLLDCWFNPTRVEDSAYIVEGVDIQEARNTCLLFSPKDSSLSSGALANILAIFKKHDINLVHIESRSSLRVPGYEFFYQFYLFIFTVTSKALKDIPEVSLMDDGLAAMFDRTCDWVAPPIISNGKATVALRRNGERLFLVANYVCNDNYETFYPGDSAMFCSNYKWLGNRLKCIRRPTYGKDEVNILKSSFQNCEDNNGGCAHICNKSSNKCECYGGYYVNPNDPSSCEDIDECEESNGGCSQLCNNLPGEFVCSCKSGYEIDESDGKTCLDINECKDSALSWDCEGGCENLIGSYRCLPSTEGILVAPNQTLPEDNGVFSGTIVCKPIGDSHTACTIPWGWSSSDLRCQPSNQRLVESNAYGSSKPVDSFSNPPETSIHENT</sequence>
<dbReference type="SMART" id="SM00179">
    <property type="entry name" value="EGF_CA"/>
    <property type="match status" value="2"/>
</dbReference>
<evidence type="ECO:0000256" key="1">
    <source>
        <dbReference type="ARBA" id="ARBA00022536"/>
    </source>
</evidence>
<dbReference type="PROSITE" id="PS01187">
    <property type="entry name" value="EGF_CA"/>
    <property type="match status" value="1"/>
</dbReference>
<dbReference type="SUPFAM" id="SSF55021">
    <property type="entry name" value="ACT-like"/>
    <property type="match status" value="1"/>
</dbReference>
<evidence type="ECO:0000259" key="6">
    <source>
        <dbReference type="SMART" id="SM00181"/>
    </source>
</evidence>
<reference evidence="7" key="2">
    <citation type="submission" date="2025-05" db="UniProtKB">
        <authorList>
            <consortium name="EnsemblMetazoa"/>
        </authorList>
    </citation>
    <scope>IDENTIFICATION</scope>
</reference>
<dbReference type="PANTHER" id="PTHR24034">
    <property type="entry name" value="EGF-LIKE DOMAIN-CONTAINING PROTEIN"/>
    <property type="match status" value="1"/>
</dbReference>
<dbReference type="PANTHER" id="PTHR24034:SF140">
    <property type="entry name" value="LATENT-TRANSFORMING GROWTH FACTOR BETA-BINDING PROTEIN 1"/>
    <property type="match status" value="1"/>
</dbReference>
<evidence type="ECO:0000259" key="5">
    <source>
        <dbReference type="SMART" id="SM00179"/>
    </source>
</evidence>
<dbReference type="Gene3D" id="2.10.25.10">
    <property type="entry name" value="Laminin"/>
    <property type="match status" value="3"/>
</dbReference>
<keyword evidence="2" id="KW-0677">Repeat</keyword>
<reference evidence="8" key="1">
    <citation type="journal article" date="2021" name="Elife">
        <title>Highly contiguous assemblies of 101 drosophilid genomes.</title>
        <authorList>
            <person name="Kim B.Y."/>
            <person name="Wang J.R."/>
            <person name="Miller D.E."/>
            <person name="Barmina O."/>
            <person name="Delaney E."/>
            <person name="Thompson A."/>
            <person name="Comeault A.A."/>
            <person name="Peede D."/>
            <person name="D'Agostino E.R."/>
            <person name="Pelaez J."/>
            <person name="Aguilar J.M."/>
            <person name="Haji D."/>
            <person name="Matsunaga T."/>
            <person name="Armstrong E.E."/>
            <person name="Zych M."/>
            <person name="Ogawa Y."/>
            <person name="Stamenkovic-Radak M."/>
            <person name="Jelic M."/>
            <person name="Veselinovic M.S."/>
            <person name="Tanaskovic M."/>
            <person name="Eric P."/>
            <person name="Gao J.J."/>
            <person name="Katoh T.K."/>
            <person name="Toda M.J."/>
            <person name="Watabe H."/>
            <person name="Watada M."/>
            <person name="Davis J.S."/>
            <person name="Moyle L.C."/>
            <person name="Manoli G."/>
            <person name="Bertolini E."/>
            <person name="Kostal V."/>
            <person name="Hawley R.S."/>
            <person name="Takahashi A."/>
            <person name="Jones C.D."/>
            <person name="Price D.K."/>
            <person name="Whiteman N."/>
            <person name="Kopp A."/>
            <person name="Matute D.R."/>
            <person name="Petrov D.A."/>
        </authorList>
    </citation>
    <scope>NUCLEOTIDE SEQUENCE [LARGE SCALE GENOMIC DNA]</scope>
</reference>
<dbReference type="Gene3D" id="3.30.70.260">
    <property type="match status" value="1"/>
</dbReference>